<dbReference type="Proteomes" id="UP000325030">
    <property type="component" value="Chromosome"/>
</dbReference>
<dbReference type="PANTHER" id="PTHR20858">
    <property type="entry name" value="PHOSPHOMETHYLPYRIMIDINE KINASE"/>
    <property type="match status" value="1"/>
</dbReference>
<dbReference type="FunFam" id="3.40.1190.20:FF:000003">
    <property type="entry name" value="Phosphomethylpyrimidine kinase ThiD"/>
    <property type="match status" value="1"/>
</dbReference>
<dbReference type="AlphaFoldDB" id="A0A510E634"/>
<dbReference type="NCBIfam" id="TIGR00097">
    <property type="entry name" value="HMP-P_kinase"/>
    <property type="match status" value="1"/>
</dbReference>
<reference evidence="7 8" key="2">
    <citation type="journal article" date="2020" name="Int. J. Syst. Evol. Microbiol.">
        <title>Sulfuracidifex tepidarius gen. nov., sp. nov. and transfer of Sulfolobus metallicus Huber and Stetter 1992 to the genus Sulfuracidifex as Sulfuracidifex metallicus comb. nov.</title>
        <authorList>
            <person name="Itoh T."/>
            <person name="Miura T."/>
            <person name="Sakai H.D."/>
            <person name="Kato S."/>
            <person name="Ohkuma M."/>
            <person name="Takashina T."/>
        </authorList>
    </citation>
    <scope>NUCLEOTIDE SEQUENCE</scope>
    <source>
        <strain evidence="6 8">IC-006</strain>
        <strain evidence="7">IC-007</strain>
    </source>
</reference>
<gene>
    <name evidence="6" type="ORF">IC006_2044</name>
    <name evidence="7" type="ORF">IC007_2052</name>
</gene>
<dbReference type="GO" id="GO:0005524">
    <property type="term" value="F:ATP binding"/>
    <property type="evidence" value="ECO:0007669"/>
    <property type="project" value="UniProtKB-KW"/>
</dbReference>
<dbReference type="GO" id="GO:0009228">
    <property type="term" value="P:thiamine biosynthetic process"/>
    <property type="evidence" value="ECO:0007669"/>
    <property type="project" value="InterPro"/>
</dbReference>
<proteinExistence type="predicted"/>
<protein>
    <submittedName>
        <fullName evidence="7">Bifunctional thiamine biosynthesis protein ThiDN</fullName>
    </submittedName>
</protein>
<dbReference type="EMBL" id="AP018929">
    <property type="protein sequence ID" value="BBG24710.1"/>
    <property type="molecule type" value="Genomic_DNA"/>
</dbReference>
<dbReference type="KEGG" id="step:IC006_2044"/>
<evidence type="ECO:0000256" key="2">
    <source>
        <dbReference type="ARBA" id="ARBA00022741"/>
    </source>
</evidence>
<dbReference type="InterPro" id="IPR029056">
    <property type="entry name" value="Ribokinase-like"/>
</dbReference>
<reference evidence="9" key="1">
    <citation type="submission" date="2018-09" db="EMBL/GenBank/DDBJ databases">
        <title>Complete Genome Sequencing of Sulfolobus sp. JCM 16834.</title>
        <authorList>
            <person name="Kato S."/>
            <person name="Itoh T."/>
            <person name="Ohkuma M."/>
        </authorList>
    </citation>
    <scope>NUCLEOTIDE SEQUENCE [LARGE SCALE GENOMIC DNA]</scope>
    <source>
        <strain evidence="9">IC-007</strain>
    </source>
</reference>
<feature type="domain" description="Pyridoxamine kinase/Phosphomethylpyrimidine kinase" evidence="5">
    <location>
        <begin position="14"/>
        <end position="252"/>
    </location>
</feature>
<accession>A0A510E634</accession>
<sequence length="399" mass="43455">MKNRPIAMIIAGSDSGGGAGLQADLKTLTSMGVFGVTVVTGLTAQNTTGVSSIFKVDPSFVSSQFDAIMSDFDVKFGKTGMLGDENIINAVSKKMKEYNLKIVVDPVMVSKTGSPLIDDRAIDALRPLMKEALISTPNKYEAERLTKDRISSIDDMKRVSKKLYESVGNVVVKGGNTFGVDVAIVDGQEIELRTQKVNTQNLHGSGDVFSASIVGYLSKGIPLLQAIKQAKEFTYFSIVNSLSIGKGKGPVDPFSNAEAIIEREEGRRTLEELLYFMESSKAFMKLLRDDFKVNVSYLTSYGDVISLAGGLIKYLDKVKIDGPLLVNVENEISKISRKTGRRINVLLPFSQSILKKAESGIIKLTESGIEGDAMIYGGNLLLMASTLYEMQNKLEVLWS</sequence>
<dbReference type="SUPFAM" id="SSF53613">
    <property type="entry name" value="Ribokinase-like"/>
    <property type="match status" value="1"/>
</dbReference>
<dbReference type="Pfam" id="PF08543">
    <property type="entry name" value="Phos_pyr_kin"/>
    <property type="match status" value="1"/>
</dbReference>
<dbReference type="GO" id="GO:0008972">
    <property type="term" value="F:phosphomethylpyrimidine kinase activity"/>
    <property type="evidence" value="ECO:0007669"/>
    <property type="project" value="InterPro"/>
</dbReference>
<keyword evidence="2" id="KW-0547">Nucleotide-binding</keyword>
<dbReference type="EMBL" id="AP018930">
    <property type="protein sequence ID" value="BBG27498.1"/>
    <property type="molecule type" value="Genomic_DNA"/>
</dbReference>
<dbReference type="PANTHER" id="PTHR20858:SF17">
    <property type="entry name" value="HYDROXYMETHYLPYRIMIDINE_PHOSPHOMETHYLPYRIMIDINE KINASE THI20-RELATED"/>
    <property type="match status" value="1"/>
</dbReference>
<evidence type="ECO:0000256" key="4">
    <source>
        <dbReference type="ARBA" id="ARBA00022840"/>
    </source>
</evidence>
<evidence type="ECO:0000313" key="9">
    <source>
        <dbReference type="Proteomes" id="UP000325030"/>
    </source>
</evidence>
<organism evidence="7 9">
    <name type="scientific">Sulfuracidifex tepidarius</name>
    <dbReference type="NCBI Taxonomy" id="1294262"/>
    <lineage>
        <taxon>Archaea</taxon>
        <taxon>Thermoproteota</taxon>
        <taxon>Thermoprotei</taxon>
        <taxon>Sulfolobales</taxon>
        <taxon>Sulfolobaceae</taxon>
        <taxon>Sulfuracidifex</taxon>
    </lineage>
</organism>
<dbReference type="SUPFAM" id="SSF53639">
    <property type="entry name" value="AraD/HMP-PK domain-like"/>
    <property type="match status" value="1"/>
</dbReference>
<keyword evidence="4" id="KW-0067">ATP-binding</keyword>
<evidence type="ECO:0000313" key="8">
    <source>
        <dbReference type="Proteomes" id="UP000322983"/>
    </source>
</evidence>
<evidence type="ECO:0000259" key="5">
    <source>
        <dbReference type="Pfam" id="PF08543"/>
    </source>
</evidence>
<name>A0A510E634_9CREN</name>
<dbReference type="Proteomes" id="UP000322983">
    <property type="component" value="Chromosome"/>
</dbReference>
<dbReference type="CDD" id="cd01169">
    <property type="entry name" value="HMPP_kinase"/>
    <property type="match status" value="1"/>
</dbReference>
<evidence type="ECO:0000256" key="1">
    <source>
        <dbReference type="ARBA" id="ARBA00022679"/>
    </source>
</evidence>
<dbReference type="STRING" id="1294262.GCA_001316085_01720"/>
<accession>A0A510DXK1</accession>
<dbReference type="InterPro" id="IPR013749">
    <property type="entry name" value="PM/HMP-P_kinase-1"/>
</dbReference>
<evidence type="ECO:0000313" key="7">
    <source>
        <dbReference type="EMBL" id="BBG27498.1"/>
    </source>
</evidence>
<dbReference type="GeneID" id="41718385"/>
<dbReference type="GO" id="GO:0005829">
    <property type="term" value="C:cytosol"/>
    <property type="evidence" value="ECO:0007669"/>
    <property type="project" value="TreeGrafter"/>
</dbReference>
<dbReference type="GO" id="GO:0008902">
    <property type="term" value="F:hydroxymethylpyrimidine kinase activity"/>
    <property type="evidence" value="ECO:0007669"/>
    <property type="project" value="TreeGrafter"/>
</dbReference>
<dbReference type="RefSeq" id="WP_149528661.1">
    <property type="nucleotide sequence ID" value="NZ_AP018929.1"/>
</dbReference>
<keyword evidence="1" id="KW-0808">Transferase</keyword>
<evidence type="ECO:0000256" key="3">
    <source>
        <dbReference type="ARBA" id="ARBA00022777"/>
    </source>
</evidence>
<keyword evidence="8" id="KW-1185">Reference proteome</keyword>
<dbReference type="OrthoDB" id="43786at2157"/>
<evidence type="ECO:0000313" key="6">
    <source>
        <dbReference type="EMBL" id="BBG24710.1"/>
    </source>
</evidence>
<dbReference type="Gene3D" id="3.40.1190.20">
    <property type="match status" value="1"/>
</dbReference>
<dbReference type="InterPro" id="IPR036409">
    <property type="entry name" value="Aldolase_II/adducin_N_sf"/>
</dbReference>
<keyword evidence="3" id="KW-0418">Kinase</keyword>
<dbReference type="InterPro" id="IPR004399">
    <property type="entry name" value="HMP/HMP-P_kinase_dom"/>
</dbReference>